<evidence type="ECO:0000256" key="4">
    <source>
        <dbReference type="ARBA" id="ARBA00011533"/>
    </source>
</evidence>
<evidence type="ECO:0000256" key="9">
    <source>
        <dbReference type="ARBA" id="ARBA00023128"/>
    </source>
</evidence>
<evidence type="ECO:0000256" key="7">
    <source>
        <dbReference type="ARBA" id="ARBA00022792"/>
    </source>
</evidence>
<reference evidence="11" key="2">
    <citation type="submission" date="2023-03" db="EMBL/GenBank/DDBJ databases">
        <authorList>
            <person name="Inwood S.N."/>
            <person name="Skelly J.G."/>
            <person name="Guhlin J."/>
            <person name="Harrop T.W.R."/>
            <person name="Goldson S.G."/>
            <person name="Dearden P.K."/>
        </authorList>
    </citation>
    <scope>NUCLEOTIDE SEQUENCE</scope>
    <source>
        <strain evidence="11">Lincoln</strain>
        <tissue evidence="11">Whole body</tissue>
    </source>
</reference>
<dbReference type="PANTHER" id="PTHR12653">
    <property type="entry name" value="NADH-UBIQUINONE OXIDOREDUCTASE 13 KD-B SUBUNIT"/>
    <property type="match status" value="1"/>
</dbReference>
<name>A0AA39L1M7_MICHY</name>
<evidence type="ECO:0000256" key="3">
    <source>
        <dbReference type="ARBA" id="ARBA00010261"/>
    </source>
</evidence>
<gene>
    <name evidence="11" type="ORF">PV327_003873</name>
</gene>
<evidence type="ECO:0000256" key="10">
    <source>
        <dbReference type="ARBA" id="ARBA00023136"/>
    </source>
</evidence>
<dbReference type="PANTHER" id="PTHR12653:SF0">
    <property type="entry name" value="NADH DEHYDROGENASE [UBIQUINONE] 1 ALPHA SUBCOMPLEX SUBUNIT 5"/>
    <property type="match status" value="1"/>
</dbReference>
<reference evidence="11" key="1">
    <citation type="journal article" date="2023" name="bioRxiv">
        <title>Scaffold-level genome assemblies of two parasitoid biocontrol wasps reveal the parthenogenesis mechanism and an associated novel virus.</title>
        <authorList>
            <person name="Inwood S."/>
            <person name="Skelly J."/>
            <person name="Guhlin J."/>
            <person name="Harrop T."/>
            <person name="Goldson S."/>
            <person name="Dearden P."/>
        </authorList>
    </citation>
    <scope>NUCLEOTIDE SEQUENCE</scope>
    <source>
        <strain evidence="11">Lincoln</strain>
        <tissue evidence="11">Whole body</tissue>
    </source>
</reference>
<comment type="caution">
    <text evidence="11">The sequence shown here is derived from an EMBL/GenBank/DDBJ whole genome shotgun (WGS) entry which is preliminary data.</text>
</comment>
<keyword evidence="9" id="KW-0496">Mitochondrion</keyword>
<keyword evidence="8" id="KW-0249">Electron transport</keyword>
<dbReference type="Proteomes" id="UP001168972">
    <property type="component" value="Unassembled WGS sequence"/>
</dbReference>
<sequence>MAASLKKTTFLKGLAVVKLPHLKLGNLYTKLLRALAQMPENSAYRIYTEQIVKERAEKLRSNADVPTLEKEIGCGQVEELIVQAENELLLARKMIVWKPWEPLISQEPANQWTWPPLK</sequence>
<comment type="function">
    <text evidence="1">Accessory subunit of the mitochondrial membrane respiratory chain NADH dehydrogenase (Complex I), that is believed not to be involved in catalysis. Complex I functions in the transfer of electrons from NADH to the respiratory chain. The immediate electron acceptor for the enzyme is believed to be ubiquinone.</text>
</comment>
<accession>A0AA39L1M7</accession>
<dbReference type="InterPro" id="IPR006806">
    <property type="entry name" value="NDUFA5"/>
</dbReference>
<evidence type="ECO:0000256" key="8">
    <source>
        <dbReference type="ARBA" id="ARBA00022982"/>
    </source>
</evidence>
<proteinExistence type="inferred from homology"/>
<dbReference type="EMBL" id="JAQQBR010000002">
    <property type="protein sequence ID" value="KAK0181601.1"/>
    <property type="molecule type" value="Genomic_DNA"/>
</dbReference>
<dbReference type="Pfam" id="PF04716">
    <property type="entry name" value="ETC_C1_NDUFA5"/>
    <property type="match status" value="1"/>
</dbReference>
<evidence type="ECO:0008006" key="13">
    <source>
        <dbReference type="Google" id="ProtNLM"/>
    </source>
</evidence>
<evidence type="ECO:0000256" key="6">
    <source>
        <dbReference type="ARBA" id="ARBA00022660"/>
    </source>
</evidence>
<protein>
    <recommendedName>
        <fullName evidence="13">NADH dehydrogenase [ubiquinone] 1 alpha subcomplex subunit 5</fullName>
    </recommendedName>
</protein>
<keyword evidence="10" id="KW-0472">Membrane</keyword>
<comment type="similarity">
    <text evidence="3">Belongs to the complex I NDUFA5 subunit family.</text>
</comment>
<evidence type="ECO:0000256" key="5">
    <source>
        <dbReference type="ARBA" id="ARBA00022448"/>
    </source>
</evidence>
<dbReference type="AlphaFoldDB" id="A0AA39L1M7"/>
<evidence type="ECO:0000256" key="1">
    <source>
        <dbReference type="ARBA" id="ARBA00003195"/>
    </source>
</evidence>
<evidence type="ECO:0000313" key="12">
    <source>
        <dbReference type="Proteomes" id="UP001168972"/>
    </source>
</evidence>
<keyword evidence="5" id="KW-0813">Transport</keyword>
<keyword evidence="6" id="KW-0679">Respiratory chain</keyword>
<comment type="subcellular location">
    <subcellularLocation>
        <location evidence="2">Mitochondrion inner membrane</location>
        <topology evidence="2">Peripheral membrane protein</topology>
        <orientation evidence="2">Matrix side</orientation>
    </subcellularLocation>
</comment>
<keyword evidence="7" id="KW-0999">Mitochondrion inner membrane</keyword>
<dbReference type="GO" id="GO:0005743">
    <property type="term" value="C:mitochondrial inner membrane"/>
    <property type="evidence" value="ECO:0007669"/>
    <property type="project" value="UniProtKB-SubCell"/>
</dbReference>
<keyword evidence="12" id="KW-1185">Reference proteome</keyword>
<dbReference type="GO" id="GO:0022904">
    <property type="term" value="P:respiratory electron transport chain"/>
    <property type="evidence" value="ECO:0007669"/>
    <property type="project" value="InterPro"/>
</dbReference>
<evidence type="ECO:0000313" key="11">
    <source>
        <dbReference type="EMBL" id="KAK0181601.1"/>
    </source>
</evidence>
<organism evidence="11 12">
    <name type="scientific">Microctonus hyperodae</name>
    <name type="common">Parasitoid wasp</name>
    <dbReference type="NCBI Taxonomy" id="165561"/>
    <lineage>
        <taxon>Eukaryota</taxon>
        <taxon>Metazoa</taxon>
        <taxon>Ecdysozoa</taxon>
        <taxon>Arthropoda</taxon>
        <taxon>Hexapoda</taxon>
        <taxon>Insecta</taxon>
        <taxon>Pterygota</taxon>
        <taxon>Neoptera</taxon>
        <taxon>Endopterygota</taxon>
        <taxon>Hymenoptera</taxon>
        <taxon>Apocrita</taxon>
        <taxon>Ichneumonoidea</taxon>
        <taxon>Braconidae</taxon>
        <taxon>Euphorinae</taxon>
        <taxon>Microctonus</taxon>
    </lineage>
</organism>
<comment type="subunit">
    <text evidence="4">Complex I is composed of 45 different subunits.</text>
</comment>
<evidence type="ECO:0000256" key="2">
    <source>
        <dbReference type="ARBA" id="ARBA00004443"/>
    </source>
</evidence>